<dbReference type="OrthoDB" id="4569168at2"/>
<reference evidence="1 2" key="1">
    <citation type="submission" date="2016-06" db="EMBL/GenBank/DDBJ databases">
        <authorList>
            <person name="Kjaerup R.B."/>
            <person name="Dalgaard T.S."/>
            <person name="Juul-Madsen H.R."/>
        </authorList>
    </citation>
    <scope>NUCLEOTIDE SEQUENCE [LARGE SCALE GENOMIC DNA]</scope>
    <source>
        <strain evidence="1 2">1199456.5</strain>
    </source>
</reference>
<evidence type="ECO:0000313" key="2">
    <source>
        <dbReference type="Proteomes" id="UP000093962"/>
    </source>
</evidence>
<proteinExistence type="predicted"/>
<accession>A0A1A0MQX5</accession>
<comment type="caution">
    <text evidence="1">The sequence shown here is derived from an EMBL/GenBank/DDBJ whole genome shotgun (WGS) entry which is preliminary data.</text>
</comment>
<name>A0A1A0MQX5_MYCMU</name>
<protein>
    <submittedName>
        <fullName evidence="1">Uncharacterized protein</fullName>
    </submittedName>
</protein>
<gene>
    <name evidence="1" type="ORF">A5642_18700</name>
</gene>
<evidence type="ECO:0000313" key="1">
    <source>
        <dbReference type="EMBL" id="OBA87792.1"/>
    </source>
</evidence>
<organism evidence="1 2">
    <name type="scientific">Mycolicibacterium mucogenicum</name>
    <name type="common">Mycobacterium mucogenicum</name>
    <dbReference type="NCBI Taxonomy" id="56689"/>
    <lineage>
        <taxon>Bacteria</taxon>
        <taxon>Bacillati</taxon>
        <taxon>Actinomycetota</taxon>
        <taxon>Actinomycetes</taxon>
        <taxon>Mycobacteriales</taxon>
        <taxon>Mycobacteriaceae</taxon>
        <taxon>Mycolicibacterium</taxon>
    </lineage>
</organism>
<dbReference type="Proteomes" id="UP000093962">
    <property type="component" value="Unassembled WGS sequence"/>
</dbReference>
<dbReference type="EMBL" id="LZSF01000119">
    <property type="protein sequence ID" value="OBA87792.1"/>
    <property type="molecule type" value="Genomic_DNA"/>
</dbReference>
<dbReference type="AlphaFoldDB" id="A0A1A0MQX5"/>
<sequence>MNDDWRIFEPPDQHELSRRADDLLRRVSLVRAHGWDQYRQLWSCGEVLGLALLLGDGSELQRSGETIVSVLERWAFDLWGIVCGQEDTDAGLPRTRAWFDSLRAAIGAPDIQQPPVTR</sequence>